<evidence type="ECO:0000313" key="6">
    <source>
        <dbReference type="EMBL" id="RNE99650.1"/>
    </source>
</evidence>
<keyword evidence="7" id="KW-1185">Reference proteome</keyword>
<dbReference type="InterPro" id="IPR056614">
    <property type="entry name" value="FAZ1_cons"/>
</dbReference>
<dbReference type="GeneID" id="40322580"/>
<proteinExistence type="predicted"/>
<sequence>MAFLNALKKDTPRLQKGQTVAYDYLVDDEHWQWTLGTVVALKEYSAVVQQWRINQGDDAALRNIVSNEVEKEMKRMRVFQEQLSTSRDKLAAIRSENEDRVSAARTLYELAKEQVEVVDEVHMREVTSQTRPSPVAMEVLKAVLAVAKNDPAVKDCSSWYDIQMEYRKPDAVMNLIHVDIPGRCYPSPDAILSSLREPRFSSAAAARDSDAIRSLHQWVMSALAYQEAHSRLTSDTRIQAQNNAIGDAISGMKACRMKVMKLKEELSHGNPSAARGQVTSFTKTSVQSTIPLSAVISVVPIDALVTDCALTDDEVDIVYENATWMRFQLKDQLSRTLNEYMGAMAELHCLSMYATELEEKRLYLREHYTRNALRNQDRAVLEIQNSETSKNLKQLQDTIDELKKHDERWTFEVGPTVTTKHTKKYPGKDWNALLTNKPEELLAVFKSEQALACHVPNDCIRDVEFRLEPDALLTSFKVQHPSRRTTGEVDKRLDEFPPREMNRLYQDPDRPKSALDRAIVEVCRALDMPESKFNGLYFDEFVEHLGGVGHLVDKDAYESEIGDLLMFLDKIHNENRSLQYTLEKSAEEFRRQTASTLREQEALRQRNNELHAEIGRLRNLVEKLKDLADKQASELELFKLQQNQANQMRTQRNLSAFKSDNTAEPLYCVTLDELHEQKKHCEEAEKAAAELHAQLGELTQTHDNLLAQLNTLTQQKESVEAENGQLKEELQTAGKSANDAAQERAELRQELERKRAECEELMNNLNQLSELLESVKTSEKEALAGIEARDEEISDLQQQLEDALHNHNITARELDAKERHKEELMALAERQQREIHAHRHKRRVAHEARSLEPTLQPHGVEGTALEDEVEPDAILQEPLLSVTMDEYTNHLQRSNQLQQENDTLRQHIQQLNDDKETLYSQLREATAENQNLTEQYRSKNEECTNANNIIKVLYDKNDQQASELEKMNMENQKQTEEIEKLHNDINKLNTTTEKFCNENEKLTNENEKLADELEKLATENESLAEELEQKAAENEKLAEELEQKAAENERLAEELEQKAAENEKLAGGAGAEG</sequence>
<feature type="domain" description="FAZ1 C-terminal region" evidence="5">
    <location>
        <begin position="969"/>
        <end position="1002"/>
    </location>
</feature>
<dbReference type="Pfam" id="PF23398">
    <property type="entry name" value="FAZ1_cons"/>
    <property type="match status" value="1"/>
</dbReference>
<dbReference type="AlphaFoldDB" id="A0A422N2G8"/>
<keyword evidence="1 2" id="KW-0175">Coiled coil</keyword>
<dbReference type="InterPro" id="IPR056615">
    <property type="entry name" value="FAZ1_C"/>
</dbReference>
<dbReference type="GO" id="GO:0005856">
    <property type="term" value="C:cytoskeleton"/>
    <property type="evidence" value="ECO:0007669"/>
    <property type="project" value="TreeGrafter"/>
</dbReference>
<evidence type="ECO:0000259" key="4">
    <source>
        <dbReference type="Pfam" id="PF23398"/>
    </source>
</evidence>
<protein>
    <submittedName>
        <fullName evidence="6">Flagellar attachment zone protein 1</fullName>
    </submittedName>
</protein>
<dbReference type="PANTHER" id="PTHR32083:SF48">
    <property type="entry name" value="TRANS-GOLGI NETWORK-LOCALIZED SYP41-INTERACTING PROTEIN 1"/>
    <property type="match status" value="1"/>
</dbReference>
<feature type="coiled-coil region" evidence="2">
    <location>
        <begin position="600"/>
        <end position="634"/>
    </location>
</feature>
<dbReference type="Pfam" id="PF23404">
    <property type="entry name" value="FAZ1_C"/>
    <property type="match status" value="2"/>
</dbReference>
<evidence type="ECO:0000313" key="7">
    <source>
        <dbReference type="Proteomes" id="UP000284403"/>
    </source>
</evidence>
<organism evidence="6 7">
    <name type="scientific">Trypanosoma conorhini</name>
    <dbReference type="NCBI Taxonomy" id="83891"/>
    <lineage>
        <taxon>Eukaryota</taxon>
        <taxon>Discoba</taxon>
        <taxon>Euglenozoa</taxon>
        <taxon>Kinetoplastea</taxon>
        <taxon>Metakinetoplastina</taxon>
        <taxon>Trypanosomatida</taxon>
        <taxon>Trypanosomatidae</taxon>
        <taxon>Trypanosoma</taxon>
    </lineage>
</organism>
<reference evidence="6 7" key="1">
    <citation type="journal article" date="2018" name="BMC Genomics">
        <title>Genomic comparison of Trypanosoma conorhini and Trypanosoma rangeli to Trypanosoma cruzi strains of high and low virulence.</title>
        <authorList>
            <person name="Bradwell K.R."/>
            <person name="Koparde V.N."/>
            <person name="Matveyev A.V."/>
            <person name="Serrano M.G."/>
            <person name="Alves J.M."/>
            <person name="Parikh H."/>
            <person name="Huang B."/>
            <person name="Lee V."/>
            <person name="Espinosa-Alvarez O."/>
            <person name="Ortiz P.A."/>
            <person name="Costa-Martins A.G."/>
            <person name="Teixeira M.M."/>
            <person name="Buck G.A."/>
        </authorList>
    </citation>
    <scope>NUCLEOTIDE SEQUENCE [LARGE SCALE GENOMIC DNA]</scope>
    <source>
        <strain evidence="6 7">025E</strain>
    </source>
</reference>
<accession>A0A422N2G8</accession>
<evidence type="ECO:0000256" key="1">
    <source>
        <dbReference type="ARBA" id="ARBA00023054"/>
    </source>
</evidence>
<comment type="caution">
    <text evidence="6">The sequence shown here is derived from an EMBL/GenBank/DDBJ whole genome shotgun (WGS) entry which is preliminary data.</text>
</comment>
<evidence type="ECO:0000256" key="3">
    <source>
        <dbReference type="SAM" id="MobiDB-lite"/>
    </source>
</evidence>
<dbReference type="RefSeq" id="XP_029224081.1">
    <property type="nucleotide sequence ID" value="XM_029375800.1"/>
</dbReference>
<keyword evidence="6" id="KW-0282">Flagellum</keyword>
<dbReference type="PANTHER" id="PTHR32083">
    <property type="entry name" value="CILIA AND FLAGELLA-ASSOCIATED PROTEIN 58-RELATED"/>
    <property type="match status" value="1"/>
</dbReference>
<dbReference type="Proteomes" id="UP000284403">
    <property type="component" value="Unassembled WGS sequence"/>
</dbReference>
<feature type="compositionally biased region" description="Basic and acidic residues" evidence="3">
    <location>
        <begin position="1027"/>
        <end position="1053"/>
    </location>
</feature>
<feature type="domain" description="FAZ1 C-terminal region" evidence="5">
    <location>
        <begin position="1031"/>
        <end position="1065"/>
    </location>
</feature>
<evidence type="ECO:0000259" key="5">
    <source>
        <dbReference type="Pfam" id="PF23404"/>
    </source>
</evidence>
<gene>
    <name evidence="6" type="ORF">Tco025E_08969</name>
</gene>
<feature type="non-terminal residue" evidence="6">
    <location>
        <position position="1073"/>
    </location>
</feature>
<dbReference type="OrthoDB" id="10255522at2759"/>
<evidence type="ECO:0000256" key="2">
    <source>
        <dbReference type="SAM" id="Coils"/>
    </source>
</evidence>
<keyword evidence="6" id="KW-0966">Cell projection</keyword>
<dbReference type="Gene3D" id="1.20.920.20">
    <property type="match status" value="1"/>
</dbReference>
<keyword evidence="6" id="KW-0969">Cilium</keyword>
<feature type="domain" description="Flagellar attachment zone protein 1 conserved" evidence="4">
    <location>
        <begin position="416"/>
        <end position="507"/>
    </location>
</feature>
<name>A0A422N2G8_9TRYP</name>
<feature type="region of interest" description="Disordered" evidence="3">
    <location>
        <begin position="1018"/>
        <end position="1053"/>
    </location>
</feature>
<feature type="coiled-coil region" evidence="2">
    <location>
        <begin position="378"/>
        <end position="405"/>
    </location>
</feature>
<feature type="coiled-coil region" evidence="2">
    <location>
        <begin position="674"/>
        <end position="841"/>
    </location>
</feature>
<dbReference type="EMBL" id="MKKU01000940">
    <property type="protein sequence ID" value="RNE99650.1"/>
    <property type="molecule type" value="Genomic_DNA"/>
</dbReference>